<proteinExistence type="predicted"/>
<keyword evidence="2" id="KW-0472">Membrane</keyword>
<feature type="signal peptide" evidence="3">
    <location>
        <begin position="1"/>
        <end position="19"/>
    </location>
</feature>
<gene>
    <name evidence="4" type="ORF">FNF29_04796</name>
</gene>
<keyword evidence="2" id="KW-0812">Transmembrane</keyword>
<dbReference type="AlphaFoldDB" id="A0A5A8CDS5"/>
<organism evidence="4 5">
    <name type="scientific">Cafeteria roenbergensis</name>
    <name type="common">Marine flagellate</name>
    <dbReference type="NCBI Taxonomy" id="33653"/>
    <lineage>
        <taxon>Eukaryota</taxon>
        <taxon>Sar</taxon>
        <taxon>Stramenopiles</taxon>
        <taxon>Bigyra</taxon>
        <taxon>Opalozoa</taxon>
        <taxon>Bicosoecida</taxon>
        <taxon>Cafeteriaceae</taxon>
        <taxon>Cafeteria</taxon>
    </lineage>
</organism>
<reference evidence="4 5" key="1">
    <citation type="submission" date="2019-07" db="EMBL/GenBank/DDBJ databases">
        <title>Genomes of Cafeteria roenbergensis.</title>
        <authorList>
            <person name="Fischer M.G."/>
            <person name="Hackl T."/>
            <person name="Roman M."/>
        </authorList>
    </citation>
    <scope>NUCLEOTIDE SEQUENCE [LARGE SCALE GENOMIC DNA]</scope>
    <source>
        <strain evidence="4 5">BVI</strain>
    </source>
</reference>
<feature type="chain" id="PRO_5022668999" evidence="3">
    <location>
        <begin position="20"/>
        <end position="223"/>
    </location>
</feature>
<protein>
    <submittedName>
        <fullName evidence="4">Uncharacterized protein</fullName>
    </submittedName>
</protein>
<keyword evidence="5" id="KW-1185">Reference proteome</keyword>
<evidence type="ECO:0000256" key="1">
    <source>
        <dbReference type="SAM" id="MobiDB-lite"/>
    </source>
</evidence>
<feature type="transmembrane region" description="Helical" evidence="2">
    <location>
        <begin position="29"/>
        <end position="48"/>
    </location>
</feature>
<evidence type="ECO:0000256" key="2">
    <source>
        <dbReference type="SAM" id="Phobius"/>
    </source>
</evidence>
<comment type="caution">
    <text evidence="4">The sequence shown here is derived from an EMBL/GenBank/DDBJ whole genome shotgun (WGS) entry which is preliminary data.</text>
</comment>
<evidence type="ECO:0000256" key="3">
    <source>
        <dbReference type="SAM" id="SignalP"/>
    </source>
</evidence>
<evidence type="ECO:0000313" key="5">
    <source>
        <dbReference type="Proteomes" id="UP000323011"/>
    </source>
</evidence>
<name>A0A5A8CDS5_CAFRO</name>
<dbReference type="Proteomes" id="UP000323011">
    <property type="component" value="Unassembled WGS sequence"/>
</dbReference>
<keyword evidence="3" id="KW-0732">Signal</keyword>
<accession>A0A5A8CDS5</accession>
<sequence>MSFGRLCGAFLALLGGILALVPAALSGSVGPAVAGAAAVLLLASAAAVREAALGRNMATAGSCGDGIPAAKADDADAAAKAGGGRPAAGSDSVARPPAGTADKPAIGPKQPPEPLAAWQAHGAVAVGRLCLGVCALPVTAAATEGDNSPAVAVVAVVTAMVRGMACMAGVTLGGGPEDGGPEDGGWLLGEQMGQYSVAGSAANASAAGLGGALLGAGWSRGRR</sequence>
<feature type="region of interest" description="Disordered" evidence="1">
    <location>
        <begin position="78"/>
        <end position="112"/>
    </location>
</feature>
<keyword evidence="2" id="KW-1133">Transmembrane helix</keyword>
<evidence type="ECO:0000313" key="4">
    <source>
        <dbReference type="EMBL" id="KAA0151105.1"/>
    </source>
</evidence>
<dbReference type="EMBL" id="VLTN01000029">
    <property type="protein sequence ID" value="KAA0151105.1"/>
    <property type="molecule type" value="Genomic_DNA"/>
</dbReference>